<dbReference type="Gene3D" id="3.40.50.300">
    <property type="entry name" value="P-loop containing nucleotide triphosphate hydrolases"/>
    <property type="match status" value="1"/>
</dbReference>
<dbReference type="AlphaFoldDB" id="A0A0B1TNM1"/>
<evidence type="ECO:0000256" key="1">
    <source>
        <dbReference type="ARBA" id="ARBA00022741"/>
    </source>
</evidence>
<evidence type="ECO:0000313" key="3">
    <source>
        <dbReference type="EMBL" id="KHJ97656.1"/>
    </source>
</evidence>
<dbReference type="Proteomes" id="UP000053660">
    <property type="component" value="Unassembled WGS sequence"/>
</dbReference>
<keyword evidence="4" id="KW-1185">Reference proteome</keyword>
<dbReference type="PRINTS" id="PR00449">
    <property type="entry name" value="RASTRNSFRMNG"/>
</dbReference>
<dbReference type="SUPFAM" id="SSF52540">
    <property type="entry name" value="P-loop containing nucleoside triphosphate hydrolases"/>
    <property type="match status" value="1"/>
</dbReference>
<dbReference type="InterPro" id="IPR001806">
    <property type="entry name" value="Small_GTPase"/>
</dbReference>
<evidence type="ECO:0000313" key="4">
    <source>
        <dbReference type="Proteomes" id="UP000053660"/>
    </source>
</evidence>
<dbReference type="InterPro" id="IPR027417">
    <property type="entry name" value="P-loop_NTPase"/>
</dbReference>
<dbReference type="InterPro" id="IPR003578">
    <property type="entry name" value="Small_GTPase_Rho"/>
</dbReference>
<dbReference type="PANTHER" id="PTHR24072">
    <property type="entry name" value="RHO FAMILY GTPASE"/>
    <property type="match status" value="1"/>
</dbReference>
<organism evidence="3 4">
    <name type="scientific">Oesophagostomum dentatum</name>
    <name type="common">Nodular worm</name>
    <dbReference type="NCBI Taxonomy" id="61180"/>
    <lineage>
        <taxon>Eukaryota</taxon>
        <taxon>Metazoa</taxon>
        <taxon>Ecdysozoa</taxon>
        <taxon>Nematoda</taxon>
        <taxon>Chromadorea</taxon>
        <taxon>Rhabditida</taxon>
        <taxon>Rhabditina</taxon>
        <taxon>Rhabditomorpha</taxon>
        <taxon>Strongyloidea</taxon>
        <taxon>Strongylidae</taxon>
        <taxon>Oesophagostomum</taxon>
    </lineage>
</organism>
<dbReference type="GO" id="GO:0005525">
    <property type="term" value="F:GTP binding"/>
    <property type="evidence" value="ECO:0007669"/>
    <property type="project" value="UniProtKB-KW"/>
</dbReference>
<sequence>MLQAQWELAPLATAPWFVETSMTEPAEPVRTLKCVLVGDAAVGKTSLIVSYTTNGYPQNYVPTAFDNYSGETTFKDR</sequence>
<gene>
    <name evidence="3" type="ORF">OESDEN_02362</name>
</gene>
<keyword evidence="1" id="KW-0547">Nucleotide-binding</keyword>
<dbReference type="GO" id="GO:0003924">
    <property type="term" value="F:GTPase activity"/>
    <property type="evidence" value="ECO:0007669"/>
    <property type="project" value="InterPro"/>
</dbReference>
<dbReference type="Pfam" id="PF00071">
    <property type="entry name" value="Ras"/>
    <property type="match status" value="1"/>
</dbReference>
<accession>A0A0B1TNM1</accession>
<dbReference type="EMBL" id="KN549418">
    <property type="protein sequence ID" value="KHJ97656.1"/>
    <property type="molecule type" value="Genomic_DNA"/>
</dbReference>
<evidence type="ECO:0008006" key="5">
    <source>
        <dbReference type="Google" id="ProtNLM"/>
    </source>
</evidence>
<evidence type="ECO:0000256" key="2">
    <source>
        <dbReference type="ARBA" id="ARBA00023134"/>
    </source>
</evidence>
<keyword evidence="2" id="KW-0342">GTP-binding</keyword>
<proteinExistence type="predicted"/>
<name>A0A0B1TNM1_OESDE</name>
<reference evidence="3 4" key="1">
    <citation type="submission" date="2014-03" db="EMBL/GenBank/DDBJ databases">
        <title>Draft genome of the hookworm Oesophagostomum dentatum.</title>
        <authorList>
            <person name="Mitreva M."/>
        </authorList>
    </citation>
    <scope>NUCLEOTIDE SEQUENCE [LARGE SCALE GENOMIC DNA]</scope>
    <source>
        <strain evidence="3 4">OD-Hann</strain>
    </source>
</reference>
<dbReference type="OrthoDB" id="8830751at2759"/>
<dbReference type="GO" id="GO:0007264">
    <property type="term" value="P:small GTPase-mediated signal transduction"/>
    <property type="evidence" value="ECO:0007669"/>
    <property type="project" value="InterPro"/>
</dbReference>
<protein>
    <recommendedName>
        <fullName evidence="5">Ras family protein</fullName>
    </recommendedName>
</protein>